<feature type="compositionally biased region" description="Polar residues" evidence="2">
    <location>
        <begin position="2189"/>
        <end position="2209"/>
    </location>
</feature>
<evidence type="ECO:0000256" key="1">
    <source>
        <dbReference type="SAM" id="Coils"/>
    </source>
</evidence>
<organism evidence="4 5">
    <name type="scientific">Podarcis lilfordi</name>
    <name type="common">Lilford's wall lizard</name>
    <dbReference type="NCBI Taxonomy" id="74358"/>
    <lineage>
        <taxon>Eukaryota</taxon>
        <taxon>Metazoa</taxon>
        <taxon>Chordata</taxon>
        <taxon>Craniata</taxon>
        <taxon>Vertebrata</taxon>
        <taxon>Euteleostomi</taxon>
        <taxon>Lepidosauria</taxon>
        <taxon>Squamata</taxon>
        <taxon>Bifurcata</taxon>
        <taxon>Unidentata</taxon>
        <taxon>Episquamata</taxon>
        <taxon>Laterata</taxon>
        <taxon>Lacertibaenia</taxon>
        <taxon>Lacertidae</taxon>
        <taxon>Podarcis</taxon>
    </lineage>
</organism>
<keyword evidence="1" id="KW-0175">Coiled coil</keyword>
<accession>A0AA35K2H2</accession>
<feature type="domain" description="DUF4549" evidence="3">
    <location>
        <begin position="97"/>
        <end position="234"/>
    </location>
</feature>
<feature type="region of interest" description="Disordered" evidence="2">
    <location>
        <begin position="1324"/>
        <end position="1343"/>
    </location>
</feature>
<feature type="region of interest" description="Disordered" evidence="2">
    <location>
        <begin position="548"/>
        <end position="571"/>
    </location>
</feature>
<protein>
    <recommendedName>
        <fullName evidence="3">DUF4549 domain-containing protein</fullName>
    </recommendedName>
</protein>
<evidence type="ECO:0000256" key="2">
    <source>
        <dbReference type="SAM" id="MobiDB-lite"/>
    </source>
</evidence>
<name>A0AA35K2H2_9SAUR</name>
<feature type="compositionally biased region" description="Basic and acidic residues" evidence="2">
    <location>
        <begin position="1324"/>
        <end position="1337"/>
    </location>
</feature>
<dbReference type="PANTHER" id="PTHR33331">
    <property type="entry name" value="COILED-COIL DOMAIN-CONTAINING PROTEIN 162"/>
    <property type="match status" value="1"/>
</dbReference>
<dbReference type="Proteomes" id="UP001178461">
    <property type="component" value="Chromosome 3"/>
</dbReference>
<dbReference type="InterPro" id="IPR040401">
    <property type="entry name" value="CCDC162"/>
</dbReference>
<feature type="coiled-coil region" evidence="1">
    <location>
        <begin position="1882"/>
        <end position="1909"/>
    </location>
</feature>
<evidence type="ECO:0000259" key="3">
    <source>
        <dbReference type="Pfam" id="PF15082"/>
    </source>
</evidence>
<proteinExistence type="predicted"/>
<dbReference type="PANTHER" id="PTHR33331:SF13">
    <property type="entry name" value="COILED-COIL DOMAIN CONTAINING 162"/>
    <property type="match status" value="1"/>
</dbReference>
<evidence type="ECO:0000313" key="4">
    <source>
        <dbReference type="EMBL" id="CAI5769936.1"/>
    </source>
</evidence>
<dbReference type="Pfam" id="PF15082">
    <property type="entry name" value="DUF4549"/>
    <property type="match status" value="1"/>
</dbReference>
<evidence type="ECO:0000313" key="5">
    <source>
        <dbReference type="Proteomes" id="UP001178461"/>
    </source>
</evidence>
<feature type="region of interest" description="Disordered" evidence="2">
    <location>
        <begin position="2176"/>
        <end position="2209"/>
    </location>
</feature>
<keyword evidence="5" id="KW-1185">Reference proteome</keyword>
<reference evidence="4" key="1">
    <citation type="submission" date="2022-12" db="EMBL/GenBank/DDBJ databases">
        <authorList>
            <person name="Alioto T."/>
            <person name="Alioto T."/>
            <person name="Gomez Garrido J."/>
        </authorList>
    </citation>
    <scope>NUCLEOTIDE SEQUENCE</scope>
</reference>
<feature type="coiled-coil region" evidence="1">
    <location>
        <begin position="2049"/>
        <end position="2083"/>
    </location>
</feature>
<dbReference type="InterPro" id="IPR029376">
    <property type="entry name" value="DUF4549"/>
</dbReference>
<gene>
    <name evidence="4" type="ORF">PODLI_1B041396</name>
</gene>
<sequence length="2284" mass="262871">MPLLLLRCSISLAIETCGRRGLLLQFPVTQQGFSLLCWRLFTFCTWEAATLLFLPAATHWVDIFIELFTTTPRSSSWSVTTHGWNLKRHIGKMDEIYKISSTERVQQVEKELAVQLEELKTEIEGNGDLQGTRYCSVPLPKDVDYFRRERELALKKCLQVAEAKPLVIQADVMQRELEICLKREYTFESLPLSLHQFFTERITQLVQSKYLHMLRWKRFCQHSSVIEQFYPLYQKQVAHIMQEYNDAVQRAARLSSARENFLAGKENPTNLVTQEDLVIYTQWLVCHLHSLKTIHNYLQVLQYLPVSHRMEINRHPVWGDGDKFKAVGKTVYLSPSIQLSIHPDTSATDGFQAILPQHTAEIEELKPQLRRLLSKFRISYDVEDLKHSADEMELFSMVMHEFRSIFSKQETMRTFPVYDAGTPGSETWGIRDPNMALKKRANWIPFIKIKPNQDPWQQKMFRKLNHRKVDELLQIQSKFLEVSNPEQVMEVLQEQASAVLEPKSMTSAFSTFTPSFNSQQYDQIWNKIYHNSRFHQEQTSDDVDNPTMATGEKDMGHSNFNKTSTFSRKKKDPSYTTTLQLLGLDEDMEADSKGLPMRKGAYLSLLLLRHLQIRELQRICLGILNYFRSVERTLTISTSGLALSAGHLVSTAEDSCWVNAAKGGRGAYGGLGSHPYVHYTPADYKVHSVQFMEFAEVENHDDFYTTEDMYVHTQDQRGAFVMYDVALQDLKELEKQLLLVATQYIEAGKGHKACRDSSNSNYSAWAHASVDRSAVILDLWTCETAFLENKWQLLNSYFEAYQHALDSEERFALAQVVTDIMYRRPRFDFHLGYFVNIYKDECACLELHLQLVRGVLNKQIDNQREYNHRIWRDGPKGGTCEFGFPPYIIAKQLIAINNTPSALKNIYLLEFHPSLGLVSLVPKALGHILQEFQQSCRPKTAREAINLEKHVLQLALDTWLTMEQPESFYGSQIQKDLFTDVLVEDPCLVREIAMSALKSAEEGKQKQGKEKQAFILNIFSRLLELLTLRHRLIEAAVESAQLQRLYKEFAGEMGFDEFHLYLRPVYFEFATHKEKADQPSPIFVTSLLEHHDSSVDRYIPSSLMLNIHDIDNQIGKFSFRTRDSILQLLLKSHGLENLQIALACQVTHKNTLLVAVQQAAFCPMMQPSRTLDMKEGGLSLRSQSSSASRSSMVGTETEDQFLATAPLVLHSIRHFAAGRSILKRPREAFVSIQLEKQGPRDMMLNTFIQKKQILGTRMQNPEEVEKVKREVIVEYCHKMNHRISQYSLRSQIIAYYNSLKSMLDDFPSVRDKYFMIGLPQEKKEKQELKEKPEDDPRSFQTRPRGLLSTDGRSFLNLWFIPHPSEILSVFKMLPEKTGFRALRQTLQIVAAFHDIISYIFSFAQLGNATGCLDYVCPPDHLTAEWGGTEWIGIELQDLQKKIDNLHSPSDPKKVAQMLSMHREVTLLQFEAAVRHSVREAFLSSGNVSAYQSITDHIYHGLPPISNTIVGSAFASQLRLPQPLDPHGHRAVLLFPWRTFLANTGPFPVIISNLDPINYNMQLCLCGLNDEDRKVVHGELVEMQLAMEDVLWSNYEGLNGHGEQRTSFGKNLAMTIEASGRTSKALLELPDSVASSSLQKSYLILWKQLEILKAEWGRLKLKVDDINTVPLYKQFTEQYGTEVLYPAMRSIAIHMGIEDELEAFGLIYHSILPPKDASETEIKTHQLQKLLESLEIHMIRDVQKKVNKEITLVISEKTREERNLSTELWKHHGMQEIFSVTRPEIVESFVQKLMENHQETDVEITFPKDHVQKCFTALGCDVMARERSNFETYSMFYENILRQQHQLLYQKEQEMHVIEDKRGNAELGLSQVAELSHEMIMEMMALRARIADLQGEAHGLRDKIRKEVQEDYEALVQSIFMICLQLKGRVDEYRLSMSQRMFEIISEVRREGVDKMIDLKKKYGSTKDNKTLKEHLAQQGHLQALQDENNQLRVLLCKLKAMSCWKETVQKAHSSATLREMEKEAIQNKKEYLKSKLMAEQEAIIFQQQLRAARKALAESQTENKRLKQQLDKQGHMLQEVEHRMNQEVHRKQQLDLIKTASLEKMLESLGERELKLQCLTEETERSSKIRQLQGEKVKKEIQQVRSQLSQERSLKLDAFQRIKELQHQLYDSEVATSQRNSAAVRRKSANTSHSASSINRSLSGSASWSQNTGISTFTLTKDFRQQLLVADSVGSSNIKPEKIQRPKTVPCGWRNSVIDVLLPALTENSSMSPVQFCGQKTSEK</sequence>
<dbReference type="EMBL" id="OX395128">
    <property type="protein sequence ID" value="CAI5769936.1"/>
    <property type="molecule type" value="Genomic_DNA"/>
</dbReference>